<dbReference type="EMBL" id="WBVY01000009">
    <property type="protein sequence ID" value="KAB2654914.1"/>
    <property type="molecule type" value="Genomic_DNA"/>
</dbReference>
<evidence type="ECO:0000313" key="2">
    <source>
        <dbReference type="Proteomes" id="UP000460650"/>
    </source>
</evidence>
<dbReference type="AlphaFoldDB" id="A0A7V7VQF8"/>
<comment type="caution">
    <text evidence="1">The sequence shown here is derived from an EMBL/GenBank/DDBJ whole genome shotgun (WGS) entry which is preliminary data.</text>
</comment>
<protein>
    <submittedName>
        <fullName evidence="1">Uncharacterized protein</fullName>
    </submittedName>
</protein>
<dbReference type="InterPro" id="IPR053860">
    <property type="entry name" value="DUF6932"/>
</dbReference>
<proteinExistence type="predicted"/>
<accession>A0A7V7VQF8</accession>
<gene>
    <name evidence="1" type="ORF">F9K94_22600</name>
</gene>
<dbReference type="Pfam" id="PF22014">
    <property type="entry name" value="DUF6932"/>
    <property type="match status" value="1"/>
</dbReference>
<sequence>MIPALISNPGSPWDVLPTGIHAATLSEIESVFGYNGRRRELLTGLLDGALALAKAGCSTIYLDGSFVTAKPIPGDYDACWDPAGVVGSLLDPVFTDFSDGRARQKARFGGEFFPSSIVEAGSGRAFLDFFQVEKHSGGKKGIIEISIMTDATVLRRLAHDIQ</sequence>
<name>A0A7V7VQF8_9HYPH</name>
<reference evidence="1 2" key="1">
    <citation type="submission" date="2019-09" db="EMBL/GenBank/DDBJ databases">
        <title>Taxonomic organization of the family Brucellaceae based on a phylogenomic approach.</title>
        <authorList>
            <person name="Leclercq S."/>
            <person name="Cloeckaert A."/>
            <person name="Zygmunt M.S."/>
        </authorList>
    </citation>
    <scope>NUCLEOTIDE SEQUENCE [LARGE SCALE GENOMIC DNA]</scope>
    <source>
        <strain evidence="1 2">TA93</strain>
    </source>
</reference>
<evidence type="ECO:0000313" key="1">
    <source>
        <dbReference type="EMBL" id="KAB2654914.1"/>
    </source>
</evidence>
<organism evidence="1 2">
    <name type="scientific">Brucella tritici</name>
    <dbReference type="NCBI Taxonomy" id="94626"/>
    <lineage>
        <taxon>Bacteria</taxon>
        <taxon>Pseudomonadati</taxon>
        <taxon>Pseudomonadota</taxon>
        <taxon>Alphaproteobacteria</taxon>
        <taxon>Hyphomicrobiales</taxon>
        <taxon>Brucellaceae</taxon>
        <taxon>Brucella/Ochrobactrum group</taxon>
        <taxon>Brucella</taxon>
    </lineage>
</organism>
<dbReference type="Proteomes" id="UP000460650">
    <property type="component" value="Unassembled WGS sequence"/>
</dbReference>